<evidence type="ECO:0000256" key="1">
    <source>
        <dbReference type="ARBA" id="ARBA00004141"/>
    </source>
</evidence>
<evidence type="ECO:0000313" key="7">
    <source>
        <dbReference type="Proteomes" id="UP000250266"/>
    </source>
</evidence>
<name>A0A8E2JK15_9PEZI</name>
<dbReference type="OrthoDB" id="3231000at2759"/>
<dbReference type="Proteomes" id="UP000250266">
    <property type="component" value="Unassembled WGS sequence"/>
</dbReference>
<evidence type="ECO:0000256" key="5">
    <source>
        <dbReference type="SAM" id="Phobius"/>
    </source>
</evidence>
<keyword evidence="7" id="KW-1185">Reference proteome</keyword>
<organism evidence="6 7">
    <name type="scientific">Lepidopterella palustris CBS 459.81</name>
    <dbReference type="NCBI Taxonomy" id="1314670"/>
    <lineage>
        <taxon>Eukaryota</taxon>
        <taxon>Fungi</taxon>
        <taxon>Dikarya</taxon>
        <taxon>Ascomycota</taxon>
        <taxon>Pezizomycotina</taxon>
        <taxon>Dothideomycetes</taxon>
        <taxon>Pleosporomycetidae</taxon>
        <taxon>Mytilinidiales</taxon>
        <taxon>Argynnaceae</taxon>
        <taxon>Lepidopterella</taxon>
    </lineage>
</organism>
<dbReference type="GO" id="GO:0016020">
    <property type="term" value="C:membrane"/>
    <property type="evidence" value="ECO:0007669"/>
    <property type="project" value="UniProtKB-SubCell"/>
</dbReference>
<keyword evidence="2 5" id="KW-0812">Transmembrane</keyword>
<keyword evidence="4 5" id="KW-0472">Membrane</keyword>
<accession>A0A8E2JK15</accession>
<protein>
    <submittedName>
        <fullName evidence="6">Uncharacterized protein</fullName>
    </submittedName>
</protein>
<dbReference type="SUPFAM" id="SSF144083">
    <property type="entry name" value="Magnesium transport protein CorA, transmembrane region"/>
    <property type="match status" value="1"/>
</dbReference>
<dbReference type="Pfam" id="PF01544">
    <property type="entry name" value="CorA"/>
    <property type="match status" value="1"/>
</dbReference>
<evidence type="ECO:0000256" key="4">
    <source>
        <dbReference type="ARBA" id="ARBA00023136"/>
    </source>
</evidence>
<dbReference type="AlphaFoldDB" id="A0A8E2JK15"/>
<feature type="transmembrane region" description="Helical" evidence="5">
    <location>
        <begin position="379"/>
        <end position="399"/>
    </location>
</feature>
<gene>
    <name evidence="6" type="ORF">K432DRAFT_451054</name>
</gene>
<evidence type="ECO:0000256" key="2">
    <source>
        <dbReference type="ARBA" id="ARBA00022692"/>
    </source>
</evidence>
<dbReference type="Gene3D" id="1.20.58.340">
    <property type="entry name" value="Magnesium transport protein CorA, transmembrane region"/>
    <property type="match status" value="1"/>
</dbReference>
<feature type="non-terminal residue" evidence="6">
    <location>
        <position position="1"/>
    </location>
</feature>
<dbReference type="InterPro" id="IPR045863">
    <property type="entry name" value="CorA_TM1_TM2"/>
</dbReference>
<reference evidence="6 7" key="1">
    <citation type="journal article" date="2016" name="Nat. Commun.">
        <title>Ectomycorrhizal ecology is imprinted in the genome of the dominant symbiotic fungus Cenococcum geophilum.</title>
        <authorList>
            <consortium name="DOE Joint Genome Institute"/>
            <person name="Peter M."/>
            <person name="Kohler A."/>
            <person name="Ohm R.A."/>
            <person name="Kuo A."/>
            <person name="Krutzmann J."/>
            <person name="Morin E."/>
            <person name="Arend M."/>
            <person name="Barry K.W."/>
            <person name="Binder M."/>
            <person name="Choi C."/>
            <person name="Clum A."/>
            <person name="Copeland A."/>
            <person name="Grisel N."/>
            <person name="Haridas S."/>
            <person name="Kipfer T."/>
            <person name="LaButti K."/>
            <person name="Lindquist E."/>
            <person name="Lipzen A."/>
            <person name="Maire R."/>
            <person name="Meier B."/>
            <person name="Mihaltcheva S."/>
            <person name="Molinier V."/>
            <person name="Murat C."/>
            <person name="Poggeler S."/>
            <person name="Quandt C.A."/>
            <person name="Sperisen C."/>
            <person name="Tritt A."/>
            <person name="Tisserant E."/>
            <person name="Crous P.W."/>
            <person name="Henrissat B."/>
            <person name="Nehls U."/>
            <person name="Egli S."/>
            <person name="Spatafora J.W."/>
            <person name="Grigoriev I.V."/>
            <person name="Martin F.M."/>
        </authorList>
    </citation>
    <scope>NUCLEOTIDE SEQUENCE [LARGE SCALE GENOMIC DNA]</scope>
    <source>
        <strain evidence="6 7">CBS 459.81</strain>
    </source>
</reference>
<comment type="subcellular location">
    <subcellularLocation>
        <location evidence="1">Membrane</location>
        <topology evidence="1">Multi-pass membrane protein</topology>
    </subcellularLocation>
</comment>
<sequence>LIFLHGYPSAEWICELGSKYSIDPEFFYRHLNFLSDSQHFSHATPFILPSYRSNIFQLTLTSVGTKNGPNLATVRKQRLDAASEMTNYFHNLKIVDGQFKLGDSIVRSYAVHDRTQFSIEQYATIYVSRLNDPGSSPPGPWFTTPKDTFHTYLHPITQYKPNVALVNHEVLEDSPQESVSKGPAQSIALLPKYYGKSLNTSVMHQDPFYALKELFDYASCSESQFLNAIAKKLDEGVQSVRNATTGADASIHFQEDLIYFRRIIEQHIHWISETLSFIVNRNDLPWPRSEMRKAVAGGMRVQKDFEYLRDCSLALHRRCDREMTILMSNTSIDEARRGIEQSRRTHKFTVLACLYVPLSFTSSAFGMNFVRFSDSRMGYWVYFLVTLLIFIISVLILIWDTKKILWRLKRSL</sequence>
<evidence type="ECO:0000256" key="3">
    <source>
        <dbReference type="ARBA" id="ARBA00022989"/>
    </source>
</evidence>
<dbReference type="InterPro" id="IPR002523">
    <property type="entry name" value="MgTranspt_CorA/ZnTranspt_ZntB"/>
</dbReference>
<evidence type="ECO:0000313" key="6">
    <source>
        <dbReference type="EMBL" id="OCK85535.1"/>
    </source>
</evidence>
<dbReference type="EMBL" id="KV744817">
    <property type="protein sequence ID" value="OCK85535.1"/>
    <property type="molecule type" value="Genomic_DNA"/>
</dbReference>
<dbReference type="GO" id="GO:0046873">
    <property type="term" value="F:metal ion transmembrane transporter activity"/>
    <property type="evidence" value="ECO:0007669"/>
    <property type="project" value="InterPro"/>
</dbReference>
<proteinExistence type="predicted"/>
<keyword evidence="3 5" id="KW-1133">Transmembrane helix</keyword>
<feature type="transmembrane region" description="Helical" evidence="5">
    <location>
        <begin position="348"/>
        <end position="367"/>
    </location>
</feature>